<protein>
    <submittedName>
        <fullName evidence="1">Uncharacterized protein</fullName>
    </submittedName>
</protein>
<organism evidence="1">
    <name type="scientific">Tanacetum cinerariifolium</name>
    <name type="common">Dalmatian daisy</name>
    <name type="synonym">Chrysanthemum cinerariifolium</name>
    <dbReference type="NCBI Taxonomy" id="118510"/>
    <lineage>
        <taxon>Eukaryota</taxon>
        <taxon>Viridiplantae</taxon>
        <taxon>Streptophyta</taxon>
        <taxon>Embryophyta</taxon>
        <taxon>Tracheophyta</taxon>
        <taxon>Spermatophyta</taxon>
        <taxon>Magnoliopsida</taxon>
        <taxon>eudicotyledons</taxon>
        <taxon>Gunneridae</taxon>
        <taxon>Pentapetalae</taxon>
        <taxon>asterids</taxon>
        <taxon>campanulids</taxon>
        <taxon>Asterales</taxon>
        <taxon>Asteraceae</taxon>
        <taxon>Asteroideae</taxon>
        <taxon>Anthemideae</taxon>
        <taxon>Anthemidinae</taxon>
        <taxon>Tanacetum</taxon>
    </lineage>
</organism>
<gene>
    <name evidence="1" type="ORF">Tci_669470</name>
</gene>
<dbReference type="EMBL" id="BKCJ010525535">
    <property type="protein sequence ID" value="GFA97498.1"/>
    <property type="molecule type" value="Genomic_DNA"/>
</dbReference>
<proteinExistence type="predicted"/>
<dbReference type="AlphaFoldDB" id="A0A699KMP1"/>
<name>A0A699KMP1_TANCI</name>
<sequence>MAAPGPSNLVAKRVIDDLVDFSCETVVPKYMKFFIVQQIAEAQCFVNLMRDEARTTRNCITQLNVMIAEMEAMEDQEEVYESLMCLRDGQSKPSPCLDRRRGLLQV</sequence>
<accession>A0A699KMP1</accession>
<comment type="caution">
    <text evidence="1">The sequence shown here is derived from an EMBL/GenBank/DDBJ whole genome shotgun (WGS) entry which is preliminary data.</text>
</comment>
<evidence type="ECO:0000313" key="1">
    <source>
        <dbReference type="EMBL" id="GFA97498.1"/>
    </source>
</evidence>
<reference evidence="1" key="1">
    <citation type="journal article" date="2019" name="Sci. Rep.">
        <title>Draft genome of Tanacetum cinerariifolium, the natural source of mosquito coil.</title>
        <authorList>
            <person name="Yamashiro T."/>
            <person name="Shiraishi A."/>
            <person name="Satake H."/>
            <person name="Nakayama K."/>
        </authorList>
    </citation>
    <scope>NUCLEOTIDE SEQUENCE</scope>
</reference>